<dbReference type="InterPro" id="IPR001309">
    <property type="entry name" value="Pept_C14_p20"/>
</dbReference>
<dbReference type="PANTHER" id="PTHR47901:SF3">
    <property type="entry name" value="CASPASE-1"/>
    <property type="match status" value="1"/>
</dbReference>
<dbReference type="GO" id="GO:0072557">
    <property type="term" value="C:IPAF inflammasome complex"/>
    <property type="evidence" value="ECO:0007669"/>
    <property type="project" value="TreeGrafter"/>
</dbReference>
<dbReference type="Proteomes" id="UP001044222">
    <property type="component" value="Chromosome 13"/>
</dbReference>
<dbReference type="Gene3D" id="3.30.70.1470">
    <property type="entry name" value="Caspase-like"/>
    <property type="match status" value="1"/>
</dbReference>
<sequence>MADKQLFRARREFVDRVSRDVVVQLLDDLLEDGVINDGEKEAVIEENRSTADKARHLIDKVQKKGPKASGKLISRLSERDPNLCELLKLAPPESPAPAAKLPQQETTAVSPVLVPCTEGFKRALLEKEAGSIYVPKPKGQRRRLALLINNVQFDHPPLLRRGAERDKENMEKLLNGLDYTVDEHSNLSAQAIDEAVKKFSQREEHSQSDSAFVVIMSHGKRDVICGVHYNPNEPEKDLFSIDNIFRHLNNQNCPALRDTKSYRSPETGTLFIQKLVETINTHAHKDHIVELFRKVMKQFEDSKWQMPSGDRWTLINKFYLFPGQ</sequence>
<dbReference type="GO" id="GO:0042981">
    <property type="term" value="P:regulation of apoptotic process"/>
    <property type="evidence" value="ECO:0007669"/>
    <property type="project" value="InterPro"/>
</dbReference>
<dbReference type="PANTHER" id="PTHR47901">
    <property type="entry name" value="CASPASE RECRUITMENT DOMAIN-CONTAINING PROTEIN 18"/>
    <property type="match status" value="1"/>
</dbReference>
<gene>
    <name evidence="6" type="ORF">ANANG_G00241800</name>
</gene>
<dbReference type="SUPFAM" id="SSF47986">
    <property type="entry name" value="DEATH domain"/>
    <property type="match status" value="1"/>
</dbReference>
<evidence type="ECO:0000259" key="5">
    <source>
        <dbReference type="PROSITE" id="PS50209"/>
    </source>
</evidence>
<organism evidence="6 7">
    <name type="scientific">Anguilla anguilla</name>
    <name type="common">European freshwater eel</name>
    <name type="synonym">Muraena anguilla</name>
    <dbReference type="NCBI Taxonomy" id="7936"/>
    <lineage>
        <taxon>Eukaryota</taxon>
        <taxon>Metazoa</taxon>
        <taxon>Chordata</taxon>
        <taxon>Craniata</taxon>
        <taxon>Vertebrata</taxon>
        <taxon>Euteleostomi</taxon>
        <taxon>Actinopterygii</taxon>
        <taxon>Neopterygii</taxon>
        <taxon>Teleostei</taxon>
        <taxon>Anguilliformes</taxon>
        <taxon>Anguillidae</taxon>
        <taxon>Anguilla</taxon>
    </lineage>
</organism>
<dbReference type="PRINTS" id="PR00376">
    <property type="entry name" value="IL1BCENZYME"/>
</dbReference>
<dbReference type="GO" id="GO:0006508">
    <property type="term" value="P:proteolysis"/>
    <property type="evidence" value="ECO:0007669"/>
    <property type="project" value="InterPro"/>
</dbReference>
<dbReference type="Pfam" id="PF00656">
    <property type="entry name" value="Peptidase_C14"/>
    <property type="match status" value="1"/>
</dbReference>
<dbReference type="Gene3D" id="1.10.533.10">
    <property type="entry name" value="Death Domain, Fas"/>
    <property type="match status" value="1"/>
</dbReference>
<evidence type="ECO:0000259" key="4">
    <source>
        <dbReference type="PROSITE" id="PS50208"/>
    </source>
</evidence>
<dbReference type="InterPro" id="IPR029030">
    <property type="entry name" value="Caspase-like_dom_sf"/>
</dbReference>
<feature type="domain" description="Caspase family p10" evidence="3">
    <location>
        <begin position="261"/>
        <end position="322"/>
    </location>
</feature>
<feature type="domain" description="Caspase family p20" evidence="4">
    <location>
        <begin position="141"/>
        <end position="258"/>
    </location>
</feature>
<evidence type="ECO:0000313" key="7">
    <source>
        <dbReference type="Proteomes" id="UP001044222"/>
    </source>
</evidence>
<evidence type="ECO:0000256" key="2">
    <source>
        <dbReference type="RuleBase" id="RU003971"/>
    </source>
</evidence>
<dbReference type="PIRSF" id="PIRSF038001">
    <property type="entry name" value="Caspase_ICE"/>
    <property type="match status" value="1"/>
</dbReference>
<dbReference type="InterPro" id="IPR002138">
    <property type="entry name" value="Pept_C14_p10"/>
</dbReference>
<dbReference type="InterPro" id="IPR001315">
    <property type="entry name" value="CARD"/>
</dbReference>
<dbReference type="SMART" id="SM00114">
    <property type="entry name" value="CARD"/>
    <property type="match status" value="1"/>
</dbReference>
<dbReference type="GO" id="GO:0097169">
    <property type="term" value="C:AIM2 inflammasome complex"/>
    <property type="evidence" value="ECO:0007669"/>
    <property type="project" value="TreeGrafter"/>
</dbReference>
<protein>
    <submittedName>
        <fullName evidence="6">Uncharacterized protein</fullName>
    </submittedName>
</protein>
<dbReference type="GO" id="GO:0004197">
    <property type="term" value="F:cysteine-type endopeptidase activity"/>
    <property type="evidence" value="ECO:0007669"/>
    <property type="project" value="InterPro"/>
</dbReference>
<dbReference type="Gene3D" id="3.40.50.1460">
    <property type="match status" value="1"/>
</dbReference>
<dbReference type="InterPro" id="IPR011600">
    <property type="entry name" value="Pept_C14_caspase"/>
</dbReference>
<accession>A0A9D3RP94</accession>
<comment type="caution">
    <text evidence="6">The sequence shown here is derived from an EMBL/GenBank/DDBJ whole genome shotgun (WGS) entry which is preliminary data.</text>
</comment>
<dbReference type="PROSITE" id="PS50209">
    <property type="entry name" value="CARD"/>
    <property type="match status" value="1"/>
</dbReference>
<dbReference type="SUPFAM" id="SSF52129">
    <property type="entry name" value="Caspase-like"/>
    <property type="match status" value="1"/>
</dbReference>
<dbReference type="InterPro" id="IPR011029">
    <property type="entry name" value="DEATH-like_dom_sf"/>
</dbReference>
<dbReference type="EMBL" id="JAFIRN010000013">
    <property type="protein sequence ID" value="KAG5837660.1"/>
    <property type="molecule type" value="Genomic_DNA"/>
</dbReference>
<reference evidence="6" key="1">
    <citation type="submission" date="2021-01" db="EMBL/GenBank/DDBJ databases">
        <title>A chromosome-scale assembly of European eel, Anguilla anguilla.</title>
        <authorList>
            <person name="Henkel C."/>
            <person name="Jong-Raadsen S.A."/>
            <person name="Dufour S."/>
            <person name="Weltzien F.-A."/>
            <person name="Palstra A.P."/>
            <person name="Pelster B."/>
            <person name="Spaink H.P."/>
            <person name="Van Den Thillart G.E."/>
            <person name="Jansen H."/>
            <person name="Zahm M."/>
            <person name="Klopp C."/>
            <person name="Cedric C."/>
            <person name="Louis A."/>
            <person name="Berthelot C."/>
            <person name="Parey E."/>
            <person name="Roest Crollius H."/>
            <person name="Montfort J."/>
            <person name="Robinson-Rechavi M."/>
            <person name="Bucao C."/>
            <person name="Bouchez O."/>
            <person name="Gislard M."/>
            <person name="Lluch J."/>
            <person name="Milhes M."/>
            <person name="Lampietro C."/>
            <person name="Lopez Roques C."/>
            <person name="Donnadieu C."/>
            <person name="Braasch I."/>
            <person name="Desvignes T."/>
            <person name="Postlethwait J."/>
            <person name="Bobe J."/>
            <person name="Guiguen Y."/>
            <person name="Dirks R."/>
        </authorList>
    </citation>
    <scope>NUCLEOTIDE SEQUENCE</scope>
    <source>
        <strain evidence="6">Tag_6206</strain>
        <tissue evidence="6">Liver</tissue>
    </source>
</reference>
<dbReference type="PROSITE" id="PS01121">
    <property type="entry name" value="CASPASE_HIS"/>
    <property type="match status" value="1"/>
</dbReference>
<dbReference type="PROSITE" id="PS50208">
    <property type="entry name" value="CASPASE_P20"/>
    <property type="match status" value="1"/>
</dbReference>
<name>A0A9D3RP94_ANGAN</name>
<dbReference type="AlphaFoldDB" id="A0A9D3RP94"/>
<dbReference type="SMART" id="SM00115">
    <property type="entry name" value="CASc"/>
    <property type="match status" value="1"/>
</dbReference>
<dbReference type="GO" id="GO:0050727">
    <property type="term" value="P:regulation of inflammatory response"/>
    <property type="evidence" value="ECO:0007669"/>
    <property type="project" value="TreeGrafter"/>
</dbReference>
<dbReference type="InterPro" id="IPR002398">
    <property type="entry name" value="Pept_C14"/>
</dbReference>
<dbReference type="InterPro" id="IPR015917">
    <property type="entry name" value="Pept_C14A"/>
</dbReference>
<proteinExistence type="inferred from homology"/>
<evidence type="ECO:0000256" key="1">
    <source>
        <dbReference type="ARBA" id="ARBA00010134"/>
    </source>
</evidence>
<keyword evidence="7" id="KW-1185">Reference proteome</keyword>
<dbReference type="Pfam" id="PF00619">
    <property type="entry name" value="CARD"/>
    <property type="match status" value="1"/>
</dbReference>
<comment type="similarity">
    <text evidence="1 2">Belongs to the peptidase C14A family.</text>
</comment>
<dbReference type="PROSITE" id="PS50207">
    <property type="entry name" value="CASPASE_P10"/>
    <property type="match status" value="1"/>
</dbReference>
<evidence type="ECO:0000313" key="6">
    <source>
        <dbReference type="EMBL" id="KAG5837660.1"/>
    </source>
</evidence>
<feature type="domain" description="CARD" evidence="5">
    <location>
        <begin position="1"/>
        <end position="91"/>
    </location>
</feature>
<dbReference type="GO" id="GO:0072559">
    <property type="term" value="C:NLRP3 inflammasome complex"/>
    <property type="evidence" value="ECO:0007669"/>
    <property type="project" value="TreeGrafter"/>
</dbReference>
<evidence type="ECO:0000259" key="3">
    <source>
        <dbReference type="PROSITE" id="PS50207"/>
    </source>
</evidence>
<dbReference type="InterPro" id="IPR016129">
    <property type="entry name" value="Caspase_his_AS"/>
</dbReference>